<accession>A0A7S8IEC9</accession>
<sequence>MDRLNEIQLNILSLAKKFIQRQSIVLDAMRELRPDLVMRYYDKIGTPVQWAELRSKNAGIAQSGHWGKNSEWEYLLHGPGCRLTNVETSEVIEWDVGDLKKFNVDWFISYLQSLFKQEIDNDLLSIRSFLSTTKQVEEMTDDELADQHYEWKKQLEPVLEQLCELGFLSKGSSFTYNLVD</sequence>
<keyword evidence="3" id="KW-1185">Reference proteome</keyword>
<feature type="domain" description="DUF6896" evidence="1">
    <location>
        <begin position="12"/>
        <end position="152"/>
    </location>
</feature>
<dbReference type="AlphaFoldDB" id="A0A7S8IEC9"/>
<evidence type="ECO:0000313" key="2">
    <source>
        <dbReference type="EMBL" id="QPC82471.1"/>
    </source>
</evidence>
<protein>
    <recommendedName>
        <fullName evidence="1">DUF6896 domain-containing protein</fullName>
    </recommendedName>
</protein>
<organism evidence="2 3">
    <name type="scientific">Phototrophicus methaneseepsis</name>
    <dbReference type="NCBI Taxonomy" id="2710758"/>
    <lineage>
        <taxon>Bacteria</taxon>
        <taxon>Bacillati</taxon>
        <taxon>Chloroflexota</taxon>
        <taxon>Candidatus Thermofontia</taxon>
        <taxon>Phototrophicales</taxon>
        <taxon>Phototrophicaceae</taxon>
        <taxon>Phototrophicus</taxon>
    </lineage>
</organism>
<dbReference type="InterPro" id="IPR054191">
    <property type="entry name" value="DUF6896"/>
</dbReference>
<evidence type="ECO:0000259" key="1">
    <source>
        <dbReference type="Pfam" id="PF21837"/>
    </source>
</evidence>
<evidence type="ECO:0000313" key="3">
    <source>
        <dbReference type="Proteomes" id="UP000594468"/>
    </source>
</evidence>
<proteinExistence type="predicted"/>
<name>A0A7S8IEC9_9CHLR</name>
<dbReference type="KEGG" id="pmet:G4Y79_22750"/>
<dbReference type="Pfam" id="PF21837">
    <property type="entry name" value="DUF6896"/>
    <property type="match status" value="1"/>
</dbReference>
<dbReference type="EMBL" id="CP062983">
    <property type="protein sequence ID" value="QPC82471.1"/>
    <property type="molecule type" value="Genomic_DNA"/>
</dbReference>
<dbReference type="RefSeq" id="WP_195170540.1">
    <property type="nucleotide sequence ID" value="NZ_CP062983.1"/>
</dbReference>
<reference evidence="2 3" key="1">
    <citation type="submission" date="2020-02" db="EMBL/GenBank/DDBJ databases">
        <authorList>
            <person name="Zheng R.K."/>
            <person name="Sun C.M."/>
        </authorList>
    </citation>
    <scope>NUCLEOTIDE SEQUENCE [LARGE SCALE GENOMIC DNA]</scope>
    <source>
        <strain evidence="3">rifampicinis</strain>
    </source>
</reference>
<gene>
    <name evidence="2" type="ORF">G4Y79_22750</name>
</gene>
<dbReference type="Proteomes" id="UP000594468">
    <property type="component" value="Chromosome"/>
</dbReference>